<dbReference type="InterPro" id="IPR036388">
    <property type="entry name" value="WH-like_DNA-bd_sf"/>
</dbReference>
<dbReference type="PRINTS" id="PR00038">
    <property type="entry name" value="HTHLUXR"/>
</dbReference>
<evidence type="ECO:0000259" key="4">
    <source>
        <dbReference type="PROSITE" id="PS50043"/>
    </source>
</evidence>
<dbReference type="InterPro" id="IPR000792">
    <property type="entry name" value="Tscrpt_reg_LuxR_C"/>
</dbReference>
<dbReference type="Pfam" id="PF00072">
    <property type="entry name" value="Response_reg"/>
    <property type="match status" value="1"/>
</dbReference>
<dbReference type="InterPro" id="IPR011006">
    <property type="entry name" value="CheY-like_superfamily"/>
</dbReference>
<dbReference type="SUPFAM" id="SSF46894">
    <property type="entry name" value="C-terminal effector domain of the bipartite response regulators"/>
    <property type="match status" value="1"/>
</dbReference>
<organism evidence="6 7">
    <name type="scientific">Agromyces bauzanensis</name>
    <dbReference type="NCBI Taxonomy" id="1308924"/>
    <lineage>
        <taxon>Bacteria</taxon>
        <taxon>Bacillati</taxon>
        <taxon>Actinomycetota</taxon>
        <taxon>Actinomycetes</taxon>
        <taxon>Micrococcales</taxon>
        <taxon>Microbacteriaceae</taxon>
        <taxon>Agromyces</taxon>
    </lineage>
</organism>
<evidence type="ECO:0000313" key="6">
    <source>
        <dbReference type="EMBL" id="GGJ94273.1"/>
    </source>
</evidence>
<name>A0A917UXV0_9MICO</name>
<sequence>MTGAASVSVVIADDHELFRGGLRAMLTAADGVRVVGEAATHDEAYEQTIATRPDVLLLDVEMPGIPVLSTISRVRAEAPGTRILIVTMHRDRVLANHLRAAGAAGFVSKSAPASELVDAIHSAVATPGPVPGMEHSASVLSLREKEVMRLIAQGRSNDDIARSLSISVGTVKRHNTNIFAKLGATSRTEAVAKASRLGEIDSARP</sequence>
<evidence type="ECO:0000313" key="7">
    <source>
        <dbReference type="Proteomes" id="UP000636956"/>
    </source>
</evidence>
<comment type="caution">
    <text evidence="6">The sequence shown here is derived from an EMBL/GenBank/DDBJ whole genome shotgun (WGS) entry which is preliminary data.</text>
</comment>
<dbReference type="EMBL" id="BMMD01000041">
    <property type="protein sequence ID" value="GGJ94273.1"/>
    <property type="molecule type" value="Genomic_DNA"/>
</dbReference>
<proteinExistence type="predicted"/>
<evidence type="ECO:0000256" key="3">
    <source>
        <dbReference type="PROSITE-ProRule" id="PRU00169"/>
    </source>
</evidence>
<dbReference type="AlphaFoldDB" id="A0A917UXV0"/>
<evidence type="ECO:0000259" key="5">
    <source>
        <dbReference type="PROSITE" id="PS50110"/>
    </source>
</evidence>
<dbReference type="Gene3D" id="1.10.10.10">
    <property type="entry name" value="Winged helix-like DNA-binding domain superfamily/Winged helix DNA-binding domain"/>
    <property type="match status" value="1"/>
</dbReference>
<dbReference type="InterPro" id="IPR039420">
    <property type="entry name" value="WalR-like"/>
</dbReference>
<dbReference type="InterPro" id="IPR058245">
    <property type="entry name" value="NreC/VraR/RcsB-like_REC"/>
</dbReference>
<feature type="modified residue" description="4-aspartylphosphate" evidence="3">
    <location>
        <position position="59"/>
    </location>
</feature>
<dbReference type="PROSITE" id="PS50110">
    <property type="entry name" value="RESPONSE_REGULATORY"/>
    <property type="match status" value="1"/>
</dbReference>
<keyword evidence="2 6" id="KW-0238">DNA-binding</keyword>
<dbReference type="CDD" id="cd17535">
    <property type="entry name" value="REC_NarL-like"/>
    <property type="match status" value="1"/>
</dbReference>
<dbReference type="SUPFAM" id="SSF52172">
    <property type="entry name" value="CheY-like"/>
    <property type="match status" value="1"/>
</dbReference>
<dbReference type="CDD" id="cd06170">
    <property type="entry name" value="LuxR_C_like"/>
    <property type="match status" value="1"/>
</dbReference>
<dbReference type="Pfam" id="PF00196">
    <property type="entry name" value="GerE"/>
    <property type="match status" value="1"/>
</dbReference>
<evidence type="ECO:0000256" key="1">
    <source>
        <dbReference type="ARBA" id="ARBA00022553"/>
    </source>
</evidence>
<feature type="domain" description="Response regulatory" evidence="5">
    <location>
        <begin position="8"/>
        <end position="124"/>
    </location>
</feature>
<dbReference type="GO" id="GO:0000160">
    <property type="term" value="P:phosphorelay signal transduction system"/>
    <property type="evidence" value="ECO:0007669"/>
    <property type="project" value="InterPro"/>
</dbReference>
<keyword evidence="7" id="KW-1185">Reference proteome</keyword>
<dbReference type="RefSeq" id="WP_188744758.1">
    <property type="nucleotide sequence ID" value="NZ_BAABFW010000008.1"/>
</dbReference>
<dbReference type="PROSITE" id="PS50043">
    <property type="entry name" value="HTH_LUXR_2"/>
    <property type="match status" value="1"/>
</dbReference>
<evidence type="ECO:0000256" key="2">
    <source>
        <dbReference type="ARBA" id="ARBA00023125"/>
    </source>
</evidence>
<feature type="domain" description="HTH luxR-type" evidence="4">
    <location>
        <begin position="133"/>
        <end position="198"/>
    </location>
</feature>
<dbReference type="InterPro" id="IPR001789">
    <property type="entry name" value="Sig_transdc_resp-reg_receiver"/>
</dbReference>
<dbReference type="GO" id="GO:0006355">
    <property type="term" value="P:regulation of DNA-templated transcription"/>
    <property type="evidence" value="ECO:0007669"/>
    <property type="project" value="InterPro"/>
</dbReference>
<keyword evidence="1 3" id="KW-0597">Phosphoprotein</keyword>
<dbReference type="SMART" id="SM00421">
    <property type="entry name" value="HTH_LUXR"/>
    <property type="match status" value="1"/>
</dbReference>
<dbReference type="Proteomes" id="UP000636956">
    <property type="component" value="Unassembled WGS sequence"/>
</dbReference>
<dbReference type="PANTHER" id="PTHR43214:SF42">
    <property type="entry name" value="TRANSCRIPTIONAL REGULATORY PROTEIN DESR"/>
    <property type="match status" value="1"/>
</dbReference>
<accession>A0A917UXV0</accession>
<dbReference type="InterPro" id="IPR016032">
    <property type="entry name" value="Sig_transdc_resp-reg_C-effctor"/>
</dbReference>
<reference evidence="6" key="1">
    <citation type="journal article" date="2014" name="Int. J. Syst. Evol. Microbiol.">
        <title>Complete genome sequence of Corynebacterium casei LMG S-19264T (=DSM 44701T), isolated from a smear-ripened cheese.</title>
        <authorList>
            <consortium name="US DOE Joint Genome Institute (JGI-PGF)"/>
            <person name="Walter F."/>
            <person name="Albersmeier A."/>
            <person name="Kalinowski J."/>
            <person name="Ruckert C."/>
        </authorList>
    </citation>
    <scope>NUCLEOTIDE SEQUENCE</scope>
    <source>
        <strain evidence="6">CGMCC 1.8984</strain>
    </source>
</reference>
<reference evidence="6" key="2">
    <citation type="submission" date="2020-09" db="EMBL/GenBank/DDBJ databases">
        <authorList>
            <person name="Sun Q."/>
            <person name="Zhou Y."/>
        </authorList>
    </citation>
    <scope>NUCLEOTIDE SEQUENCE</scope>
    <source>
        <strain evidence="6">CGMCC 1.8984</strain>
    </source>
</reference>
<gene>
    <name evidence="6" type="ORF">GCM10011372_35740</name>
</gene>
<dbReference type="SMART" id="SM00448">
    <property type="entry name" value="REC"/>
    <property type="match status" value="1"/>
</dbReference>
<protein>
    <submittedName>
        <fullName evidence="6">DNA-binding response regulator</fullName>
    </submittedName>
</protein>
<dbReference type="PROSITE" id="PS00622">
    <property type="entry name" value="HTH_LUXR_1"/>
    <property type="match status" value="1"/>
</dbReference>
<dbReference type="GO" id="GO:0003677">
    <property type="term" value="F:DNA binding"/>
    <property type="evidence" value="ECO:0007669"/>
    <property type="project" value="UniProtKB-KW"/>
</dbReference>
<dbReference type="PANTHER" id="PTHR43214">
    <property type="entry name" value="TWO-COMPONENT RESPONSE REGULATOR"/>
    <property type="match status" value="1"/>
</dbReference>
<dbReference type="Gene3D" id="3.40.50.2300">
    <property type="match status" value="1"/>
</dbReference>